<keyword evidence="3" id="KW-1185">Reference proteome</keyword>
<protein>
    <recommendedName>
        <fullName evidence="1">Transposase DDE domain-containing protein</fullName>
    </recommendedName>
</protein>
<reference evidence="2 3" key="1">
    <citation type="submission" date="2019-12" db="EMBL/GenBank/DDBJ databases">
        <authorList>
            <person name="Li M."/>
        </authorList>
    </citation>
    <scope>NUCLEOTIDE SEQUENCE [LARGE SCALE GENOMIC DNA]</scope>
    <source>
        <strain evidence="2 3">GBMRC 2024</strain>
    </source>
</reference>
<name>A0A6L7GBT8_9RHOB</name>
<dbReference type="InterPro" id="IPR025668">
    <property type="entry name" value="Tnp_DDE_dom"/>
</dbReference>
<comment type="caution">
    <text evidence="2">The sequence shown here is derived from an EMBL/GenBank/DDBJ whole genome shotgun (WGS) entry which is preliminary data.</text>
</comment>
<dbReference type="Pfam" id="PF13701">
    <property type="entry name" value="DDE_Tnp_1_4"/>
    <property type="match status" value="1"/>
</dbReference>
<accession>A0A6L7GBT8</accession>
<dbReference type="AlphaFoldDB" id="A0A6L7GBT8"/>
<feature type="domain" description="Transposase DDE" evidence="1">
    <location>
        <begin position="2"/>
        <end position="67"/>
    </location>
</feature>
<gene>
    <name evidence="2" type="ORF">GR170_24535</name>
</gene>
<organism evidence="2 3">
    <name type="scientific">Pseudooceanicola albus</name>
    <dbReference type="NCBI Taxonomy" id="2692189"/>
    <lineage>
        <taxon>Bacteria</taxon>
        <taxon>Pseudomonadati</taxon>
        <taxon>Pseudomonadota</taxon>
        <taxon>Alphaproteobacteria</taxon>
        <taxon>Rhodobacterales</taxon>
        <taxon>Paracoccaceae</taxon>
        <taxon>Pseudooceanicola</taxon>
    </lineage>
</organism>
<dbReference type="Proteomes" id="UP000477911">
    <property type="component" value="Unassembled WGS sequence"/>
</dbReference>
<evidence type="ECO:0000259" key="1">
    <source>
        <dbReference type="Pfam" id="PF13701"/>
    </source>
</evidence>
<sequence>MRTVTLDIDSALIEVHGHQLKTAWKRHYAAQIYHPLITSLTETGDMLDARLRPRNVGTAESALDLILDVIS</sequence>
<evidence type="ECO:0000313" key="2">
    <source>
        <dbReference type="EMBL" id="MXN20998.1"/>
    </source>
</evidence>
<dbReference type="EMBL" id="WUMU01000040">
    <property type="protein sequence ID" value="MXN20998.1"/>
    <property type="molecule type" value="Genomic_DNA"/>
</dbReference>
<evidence type="ECO:0000313" key="3">
    <source>
        <dbReference type="Proteomes" id="UP000477911"/>
    </source>
</evidence>
<proteinExistence type="predicted"/>